<keyword evidence="5 6" id="KW-0472">Membrane</keyword>
<feature type="transmembrane region" description="Helical" evidence="6">
    <location>
        <begin position="183"/>
        <end position="201"/>
    </location>
</feature>
<feature type="transmembrane region" description="Helical" evidence="6">
    <location>
        <begin position="108"/>
        <end position="130"/>
    </location>
</feature>
<dbReference type="InterPro" id="IPR020846">
    <property type="entry name" value="MFS_dom"/>
</dbReference>
<dbReference type="AlphaFoldDB" id="A0A9W4E3U5"/>
<comment type="caution">
    <text evidence="8">The sequence shown here is derived from an EMBL/GenBank/DDBJ whole genome shotgun (WGS) entry which is preliminary data.</text>
</comment>
<evidence type="ECO:0000256" key="5">
    <source>
        <dbReference type="ARBA" id="ARBA00023136"/>
    </source>
</evidence>
<dbReference type="SUPFAM" id="SSF103473">
    <property type="entry name" value="MFS general substrate transporter"/>
    <property type="match status" value="1"/>
</dbReference>
<feature type="transmembrane region" description="Helical" evidence="6">
    <location>
        <begin position="424"/>
        <end position="442"/>
    </location>
</feature>
<dbReference type="CDD" id="cd17316">
    <property type="entry name" value="MFS_SV2_like"/>
    <property type="match status" value="1"/>
</dbReference>
<evidence type="ECO:0000313" key="9">
    <source>
        <dbReference type="Proteomes" id="UP001153328"/>
    </source>
</evidence>
<feature type="transmembrane region" description="Helical" evidence="6">
    <location>
        <begin position="516"/>
        <end position="535"/>
    </location>
</feature>
<evidence type="ECO:0000256" key="1">
    <source>
        <dbReference type="ARBA" id="ARBA00004651"/>
    </source>
</evidence>
<dbReference type="PANTHER" id="PTHR23511:SF34">
    <property type="entry name" value="SYNAPTIC VESICLE GLYCOPROTEIN 2"/>
    <property type="match status" value="1"/>
</dbReference>
<feature type="transmembrane region" description="Helical" evidence="6">
    <location>
        <begin position="63"/>
        <end position="87"/>
    </location>
</feature>
<evidence type="ECO:0000256" key="2">
    <source>
        <dbReference type="ARBA" id="ARBA00022448"/>
    </source>
</evidence>
<dbReference type="InterPro" id="IPR011701">
    <property type="entry name" value="MFS"/>
</dbReference>
<dbReference type="Pfam" id="PF07690">
    <property type="entry name" value="MFS_1"/>
    <property type="match status" value="1"/>
</dbReference>
<dbReference type="PROSITE" id="PS50850">
    <property type="entry name" value="MFS"/>
    <property type="match status" value="1"/>
</dbReference>
<organism evidence="8 9">
    <name type="scientific">Actinacidiphila bryophytorum</name>
    <dbReference type="NCBI Taxonomy" id="1436133"/>
    <lineage>
        <taxon>Bacteria</taxon>
        <taxon>Bacillati</taxon>
        <taxon>Actinomycetota</taxon>
        <taxon>Actinomycetes</taxon>
        <taxon>Kitasatosporales</taxon>
        <taxon>Streptomycetaceae</taxon>
        <taxon>Actinacidiphila</taxon>
    </lineage>
</organism>
<keyword evidence="4 6" id="KW-1133">Transmembrane helix</keyword>
<reference evidence="8" key="1">
    <citation type="submission" date="2021-06" db="EMBL/GenBank/DDBJ databases">
        <authorList>
            <person name="Arsene-Ploetze F."/>
        </authorList>
    </citation>
    <scope>NUCLEOTIDE SEQUENCE</scope>
    <source>
        <strain evidence="8">SBRY1</strain>
    </source>
</reference>
<evidence type="ECO:0000256" key="4">
    <source>
        <dbReference type="ARBA" id="ARBA00022989"/>
    </source>
</evidence>
<dbReference type="GO" id="GO:0005886">
    <property type="term" value="C:plasma membrane"/>
    <property type="evidence" value="ECO:0007669"/>
    <property type="project" value="UniProtKB-SubCell"/>
</dbReference>
<feature type="transmembrane region" description="Helical" evidence="6">
    <location>
        <begin position="207"/>
        <end position="227"/>
    </location>
</feature>
<dbReference type="Proteomes" id="UP001153328">
    <property type="component" value="Unassembled WGS sequence"/>
</dbReference>
<protein>
    <submittedName>
        <fullName evidence="8">Niacin transporter NiaP</fullName>
    </submittedName>
</protein>
<name>A0A9W4E3U5_9ACTN</name>
<evidence type="ECO:0000256" key="3">
    <source>
        <dbReference type="ARBA" id="ARBA00022692"/>
    </source>
</evidence>
<feature type="transmembrane region" description="Helical" evidence="6">
    <location>
        <begin position="396"/>
        <end position="417"/>
    </location>
</feature>
<feature type="transmembrane region" description="Helical" evidence="6">
    <location>
        <begin position="239"/>
        <end position="267"/>
    </location>
</feature>
<keyword evidence="2" id="KW-0813">Transport</keyword>
<evidence type="ECO:0000256" key="6">
    <source>
        <dbReference type="SAM" id="Phobius"/>
    </source>
</evidence>
<accession>A0A9W4E3U5</accession>
<proteinExistence type="predicted"/>
<feature type="transmembrane region" description="Helical" evidence="6">
    <location>
        <begin position="273"/>
        <end position="290"/>
    </location>
</feature>
<evidence type="ECO:0000259" key="7">
    <source>
        <dbReference type="PROSITE" id="PS50850"/>
    </source>
</evidence>
<feature type="transmembrane region" description="Helical" evidence="6">
    <location>
        <begin position="150"/>
        <end position="171"/>
    </location>
</feature>
<evidence type="ECO:0000313" key="8">
    <source>
        <dbReference type="EMBL" id="CAG7613187.1"/>
    </source>
</evidence>
<dbReference type="EMBL" id="CAJVAX010000002">
    <property type="protein sequence ID" value="CAG7613187.1"/>
    <property type="molecule type" value="Genomic_DNA"/>
</dbReference>
<gene>
    <name evidence="8" type="ORF">SBRY_100132</name>
</gene>
<feature type="domain" description="Major facilitator superfamily (MFS) profile" evidence="7">
    <location>
        <begin position="117"/>
        <end position="540"/>
    </location>
</feature>
<dbReference type="Gene3D" id="1.20.1250.20">
    <property type="entry name" value="MFS general substrate transporter like domains"/>
    <property type="match status" value="1"/>
</dbReference>
<dbReference type="RefSeq" id="WP_205046427.1">
    <property type="nucleotide sequence ID" value="NZ_CAJVAX010000002.1"/>
</dbReference>
<keyword evidence="3 6" id="KW-0812">Transmembrane</keyword>
<feature type="transmembrane region" description="Helical" evidence="6">
    <location>
        <begin position="362"/>
        <end position="384"/>
    </location>
</feature>
<sequence length="560" mass="57450">MSATDSSPKSTADKGAALARPSWFWGGLVLLAAGLALHVPMYFAMHGGKARMGTDMGSDGSGAAGTAMTVGMVLVGLGLALSLAGLVGRVPAPAARTERYRVVSEPQAGLTAAHVRLITALSLALVVDVMKPATLAFILPGMKSEYGLTQGQVSVLPVVALTGTVVGSLAWGRLGDRVGRRATVLMSCLVFAATTVCAVMPTFEWNLVMCFLMGAGAGGLIPIAYAMAAESLPPRHRGLVMVLQAGLATVIAYFATSGLALLLIPHFGWRTMWFAHVPFVGLLLLLNRWLPESPRFLAETGRMAEARAVGATYGMVLVVEPALPAGPPTPGVPTAEDPAGSGAAAGWTALFGPRWLRRTTVVGGYALAWGLINWGYMTFLPTLLKDASVAGTSPGALLFLSSLLAIPATLLVAVCYTRWSSRKAMVLYGMLTVAALGLLAVTDMRGGRVLTIGLLALLITGTTGIVAMLAPYAAEIYPTGMRAVGSGLTAACTKAGGMFGPPALAALIAQHSGGRLVALTVALPMAAATAALALYGEETAGRDLEEDDEPSGAAAGVPAL</sequence>
<feature type="transmembrane region" description="Helical" evidence="6">
    <location>
        <begin position="448"/>
        <end position="472"/>
    </location>
</feature>
<dbReference type="PANTHER" id="PTHR23511">
    <property type="entry name" value="SYNAPTIC VESICLE GLYCOPROTEIN 2"/>
    <property type="match status" value="1"/>
</dbReference>
<keyword evidence="9" id="KW-1185">Reference proteome</keyword>
<feature type="transmembrane region" description="Helical" evidence="6">
    <location>
        <begin position="23"/>
        <end position="43"/>
    </location>
</feature>
<comment type="subcellular location">
    <subcellularLocation>
        <location evidence="1">Cell membrane</location>
        <topology evidence="1">Multi-pass membrane protein</topology>
    </subcellularLocation>
</comment>
<dbReference type="GO" id="GO:0022857">
    <property type="term" value="F:transmembrane transporter activity"/>
    <property type="evidence" value="ECO:0007669"/>
    <property type="project" value="InterPro"/>
</dbReference>
<dbReference type="InterPro" id="IPR036259">
    <property type="entry name" value="MFS_trans_sf"/>
</dbReference>